<dbReference type="EMBL" id="CAJFCJ010000010">
    <property type="protein sequence ID" value="CAD5119457.1"/>
    <property type="molecule type" value="Genomic_DNA"/>
</dbReference>
<comment type="caution">
    <text evidence="1">The sequence shown here is derived from an EMBL/GenBank/DDBJ whole genome shotgun (WGS) entry which is preliminary data.</text>
</comment>
<proteinExistence type="predicted"/>
<reference evidence="1 2" key="1">
    <citation type="submission" date="2020-08" db="EMBL/GenBank/DDBJ databases">
        <authorList>
            <person name="Hejnol A."/>
        </authorList>
    </citation>
    <scope>NUCLEOTIDE SEQUENCE [LARGE SCALE GENOMIC DNA]</scope>
</reference>
<evidence type="ECO:0000313" key="1">
    <source>
        <dbReference type="EMBL" id="CAD5119457.1"/>
    </source>
</evidence>
<gene>
    <name evidence="1" type="ORF">DGYR_LOCUS7702</name>
</gene>
<sequence>MRDQSDKNPVIEAHQAFGLSCFGVAIDQSMDDPEKASAFSTRLPITDRLSRRLSLKFPATGHVIIPFPSLLPFHKRRVYTIMREIRQVR</sequence>
<name>A0A7I8VUS5_9ANNE</name>
<organism evidence="1 2">
    <name type="scientific">Dimorphilus gyrociliatus</name>
    <dbReference type="NCBI Taxonomy" id="2664684"/>
    <lineage>
        <taxon>Eukaryota</taxon>
        <taxon>Metazoa</taxon>
        <taxon>Spiralia</taxon>
        <taxon>Lophotrochozoa</taxon>
        <taxon>Annelida</taxon>
        <taxon>Polychaeta</taxon>
        <taxon>Polychaeta incertae sedis</taxon>
        <taxon>Dinophilidae</taxon>
        <taxon>Dimorphilus</taxon>
    </lineage>
</organism>
<accession>A0A7I8VUS5</accession>
<keyword evidence="2" id="KW-1185">Reference proteome</keyword>
<dbReference type="AlphaFoldDB" id="A0A7I8VUS5"/>
<protein>
    <submittedName>
        <fullName evidence="1">DgyrCDS8064</fullName>
    </submittedName>
</protein>
<dbReference type="Proteomes" id="UP000549394">
    <property type="component" value="Unassembled WGS sequence"/>
</dbReference>
<evidence type="ECO:0000313" key="2">
    <source>
        <dbReference type="Proteomes" id="UP000549394"/>
    </source>
</evidence>